<keyword evidence="4 14" id="KW-1134">Transmembrane beta strand</keyword>
<dbReference type="PROSITE" id="PS01156">
    <property type="entry name" value="TONB_DEPENDENT_REC_2"/>
    <property type="match status" value="1"/>
</dbReference>
<keyword evidence="9" id="KW-0406">Ion transport</keyword>
<dbReference type="InterPro" id="IPR037066">
    <property type="entry name" value="Plug_dom_sf"/>
</dbReference>
<reference evidence="19 20" key="1">
    <citation type="submission" date="2020-08" db="EMBL/GenBank/DDBJ databases">
        <title>Complete genome sequence of Entomobacter blattae G55GP.</title>
        <authorList>
            <person name="Poehlein A."/>
            <person name="Guzman J."/>
            <person name="Daniel R."/>
            <person name="Vilcinskas A."/>
        </authorList>
    </citation>
    <scope>NUCLEOTIDE SEQUENCE [LARGE SCALE GENOMIC DNA]</scope>
    <source>
        <strain evidence="19 20">G55GP</strain>
    </source>
</reference>
<dbReference type="InterPro" id="IPR000531">
    <property type="entry name" value="Beta-barrel_TonB"/>
</dbReference>
<protein>
    <submittedName>
        <fullName evidence="19">Ferrichrome outer membrane transporter/phage receptor</fullName>
    </submittedName>
</protein>
<name>A0A7H1NSP1_9PROT</name>
<dbReference type="InterPro" id="IPR010917">
    <property type="entry name" value="TonB_rcpt_CS"/>
</dbReference>
<evidence type="ECO:0000256" key="1">
    <source>
        <dbReference type="ARBA" id="ARBA00004571"/>
    </source>
</evidence>
<dbReference type="InterPro" id="IPR012910">
    <property type="entry name" value="Plug_dom"/>
</dbReference>
<dbReference type="PROSITE" id="PS52016">
    <property type="entry name" value="TONB_DEPENDENT_REC_3"/>
    <property type="match status" value="1"/>
</dbReference>
<dbReference type="Proteomes" id="UP000516349">
    <property type="component" value="Chromosome"/>
</dbReference>
<dbReference type="GO" id="GO:0038023">
    <property type="term" value="F:signaling receptor activity"/>
    <property type="evidence" value="ECO:0007669"/>
    <property type="project" value="InterPro"/>
</dbReference>
<evidence type="ECO:0000256" key="13">
    <source>
        <dbReference type="ARBA" id="ARBA00023237"/>
    </source>
</evidence>
<evidence type="ECO:0000256" key="2">
    <source>
        <dbReference type="ARBA" id="ARBA00009810"/>
    </source>
</evidence>
<evidence type="ECO:0000256" key="4">
    <source>
        <dbReference type="ARBA" id="ARBA00022452"/>
    </source>
</evidence>
<dbReference type="PANTHER" id="PTHR32552:SF68">
    <property type="entry name" value="FERRICHROME OUTER MEMBRANE TRANSPORTER_PHAGE RECEPTOR"/>
    <property type="match status" value="1"/>
</dbReference>
<evidence type="ECO:0000256" key="9">
    <source>
        <dbReference type="ARBA" id="ARBA00023065"/>
    </source>
</evidence>
<evidence type="ECO:0000256" key="10">
    <source>
        <dbReference type="ARBA" id="ARBA00023077"/>
    </source>
</evidence>
<keyword evidence="7" id="KW-0732">Signal</keyword>
<keyword evidence="20" id="KW-1185">Reference proteome</keyword>
<dbReference type="Pfam" id="PF00593">
    <property type="entry name" value="TonB_dep_Rec_b-barrel"/>
    <property type="match status" value="1"/>
</dbReference>
<dbReference type="EMBL" id="CP060244">
    <property type="protein sequence ID" value="QNT78801.1"/>
    <property type="molecule type" value="Genomic_DNA"/>
</dbReference>
<proteinExistence type="inferred from homology"/>
<accession>A0A7H1NSP1</accession>
<keyword evidence="12 19" id="KW-0675">Receptor</keyword>
<dbReference type="Gene3D" id="2.170.130.10">
    <property type="entry name" value="TonB-dependent receptor, plug domain"/>
    <property type="match status" value="1"/>
</dbReference>
<dbReference type="InterPro" id="IPR010105">
    <property type="entry name" value="TonB_sidphr_rcpt"/>
</dbReference>
<evidence type="ECO:0000256" key="3">
    <source>
        <dbReference type="ARBA" id="ARBA00022448"/>
    </source>
</evidence>
<keyword evidence="8" id="KW-0408">Iron</keyword>
<dbReference type="RefSeq" id="WP_203413031.1">
    <property type="nucleotide sequence ID" value="NZ_CP060244.1"/>
</dbReference>
<evidence type="ECO:0000259" key="17">
    <source>
        <dbReference type="Pfam" id="PF00593"/>
    </source>
</evidence>
<evidence type="ECO:0000256" key="11">
    <source>
        <dbReference type="ARBA" id="ARBA00023136"/>
    </source>
</evidence>
<keyword evidence="3 14" id="KW-0813">Transport</keyword>
<keyword evidence="11 14" id="KW-0472">Membrane</keyword>
<organism evidence="19 20">
    <name type="scientific">Entomobacter blattae</name>
    <dbReference type="NCBI Taxonomy" id="2762277"/>
    <lineage>
        <taxon>Bacteria</taxon>
        <taxon>Pseudomonadati</taxon>
        <taxon>Pseudomonadota</taxon>
        <taxon>Alphaproteobacteria</taxon>
        <taxon>Acetobacterales</taxon>
        <taxon>Acetobacteraceae</taxon>
        <taxon>Entomobacter</taxon>
    </lineage>
</organism>
<dbReference type="CDD" id="cd01347">
    <property type="entry name" value="ligand_gated_channel"/>
    <property type="match status" value="1"/>
</dbReference>
<keyword evidence="10 16" id="KW-0798">TonB box</keyword>
<dbReference type="GO" id="GO:0015891">
    <property type="term" value="P:siderophore transport"/>
    <property type="evidence" value="ECO:0007669"/>
    <property type="project" value="InterPro"/>
</dbReference>
<dbReference type="NCBIfam" id="TIGR01783">
    <property type="entry name" value="TonB-siderophor"/>
    <property type="match status" value="1"/>
</dbReference>
<dbReference type="AlphaFoldDB" id="A0A7H1NSP1"/>
<comment type="similarity">
    <text evidence="2 14 16">Belongs to the TonB-dependent receptor family.</text>
</comment>
<comment type="subcellular location">
    <subcellularLocation>
        <location evidence="1 14">Cell outer membrane</location>
        <topology evidence="1 14">Multi-pass membrane protein</topology>
    </subcellularLocation>
</comment>
<feature type="domain" description="TonB-dependent receptor plug" evidence="18">
    <location>
        <begin position="66"/>
        <end position="166"/>
    </location>
</feature>
<dbReference type="PANTHER" id="PTHR32552">
    <property type="entry name" value="FERRICHROME IRON RECEPTOR-RELATED"/>
    <property type="match status" value="1"/>
</dbReference>
<dbReference type="GO" id="GO:0009279">
    <property type="term" value="C:cell outer membrane"/>
    <property type="evidence" value="ECO:0007669"/>
    <property type="project" value="UniProtKB-SubCell"/>
</dbReference>
<evidence type="ECO:0000313" key="19">
    <source>
        <dbReference type="EMBL" id="QNT78801.1"/>
    </source>
</evidence>
<dbReference type="InterPro" id="IPR039426">
    <property type="entry name" value="TonB-dep_rcpt-like"/>
</dbReference>
<evidence type="ECO:0000256" key="5">
    <source>
        <dbReference type="ARBA" id="ARBA00022496"/>
    </source>
</evidence>
<dbReference type="GO" id="GO:0015344">
    <property type="term" value="F:siderophore uptake transmembrane transporter activity"/>
    <property type="evidence" value="ECO:0007669"/>
    <property type="project" value="TreeGrafter"/>
</dbReference>
<gene>
    <name evidence="19" type="primary">fhuA_2</name>
    <name evidence="19" type="ORF">JGUZn3_15780</name>
</gene>
<evidence type="ECO:0000313" key="20">
    <source>
        <dbReference type="Proteomes" id="UP000516349"/>
    </source>
</evidence>
<evidence type="ECO:0000259" key="18">
    <source>
        <dbReference type="Pfam" id="PF07715"/>
    </source>
</evidence>
<dbReference type="InterPro" id="IPR036942">
    <property type="entry name" value="Beta-barrel_TonB_sf"/>
</dbReference>
<feature type="domain" description="TonB-dependent receptor-like beta-barrel" evidence="17">
    <location>
        <begin position="244"/>
        <end position="679"/>
    </location>
</feature>
<evidence type="ECO:0000256" key="15">
    <source>
        <dbReference type="PROSITE-ProRule" id="PRU10144"/>
    </source>
</evidence>
<dbReference type="Pfam" id="PF07715">
    <property type="entry name" value="Plug"/>
    <property type="match status" value="1"/>
</dbReference>
<keyword evidence="6 14" id="KW-0812">Transmembrane</keyword>
<keyword evidence="5" id="KW-0410">Iron transport</keyword>
<evidence type="ECO:0000256" key="14">
    <source>
        <dbReference type="PROSITE-ProRule" id="PRU01360"/>
    </source>
</evidence>
<sequence length="711" mass="79666">MFTSLVKKQNIVLYISLICINSEAFADSSNQVENIVVKSHLNKFNKNYSIFKDINTTATKTDTAIDQTPQSITVVSQDRINLLNARSINEAIRYIAGVSDYGSKDDPRGFFGTIRGFEPSIYLDGMRIPNAPDAQSYNIEPWNLEEIDVIKGASSPLYGSGQLGGIINTVSKTPHKNILNQLLLQTGSFNRVQGQIDVGGALNEKLLWRFVGLLRRSDTYAINIKNNEIFVAPSFTYLIDKNTKLTLLSHYEQNEGGSATQFLPFFGTNTPSVVGRIARDTLSGDKDYDIYSKRQVSVGYLFERSLNDEWKIVQNFRFSHIDTLYRAVTPTTAIAALTPAFLNVQRRALLQSGNYNTVTFDTRTTYNIKLNDVENLVLMGLDFRRDFSAQRRGEAAAPSLDFLHPIYNPIIRYPRYGSNISTNQTQDQAGLYFQDQLSWRSFHVLLTGREDFFTGNITDNRDAGEAHQNVKKFTGRAGLIYNSPIGLSPYVVYATSFMPQSGVDINSQPFAPLTGDEVEVGLKYKPDDLNLLVTLAAYNLKEKNVLGPDPQNVSSQIAIGEERSRGVELEFQGSLPFNSRIIGSLTYQEPRITKVTTLKQQENLGNRQTSIPNRFANLFVEKQFDLSTDLILNLGVGVRYQGNTPADLPNRHFVNAYTVMDVMARLRYKQWNVQVNGTNMANAKFVAECKRLTNCAYAPGRAVYATMGVSF</sequence>
<evidence type="ECO:0000256" key="7">
    <source>
        <dbReference type="ARBA" id="ARBA00022729"/>
    </source>
</evidence>
<dbReference type="KEGG" id="ebla:JGUZn3_15780"/>
<evidence type="ECO:0000256" key="6">
    <source>
        <dbReference type="ARBA" id="ARBA00022692"/>
    </source>
</evidence>
<keyword evidence="13 14" id="KW-0998">Cell outer membrane</keyword>
<feature type="short sequence motif" description="TonB C-terminal box" evidence="15">
    <location>
        <begin position="694"/>
        <end position="711"/>
    </location>
</feature>
<dbReference type="SUPFAM" id="SSF56935">
    <property type="entry name" value="Porins"/>
    <property type="match status" value="1"/>
</dbReference>
<evidence type="ECO:0000256" key="16">
    <source>
        <dbReference type="RuleBase" id="RU003357"/>
    </source>
</evidence>
<evidence type="ECO:0000256" key="8">
    <source>
        <dbReference type="ARBA" id="ARBA00023004"/>
    </source>
</evidence>
<evidence type="ECO:0000256" key="12">
    <source>
        <dbReference type="ARBA" id="ARBA00023170"/>
    </source>
</evidence>
<dbReference type="Gene3D" id="2.40.170.20">
    <property type="entry name" value="TonB-dependent receptor, beta-barrel domain"/>
    <property type="match status" value="1"/>
</dbReference>